<dbReference type="GO" id="GO:0005737">
    <property type="term" value="C:cytoplasm"/>
    <property type="evidence" value="ECO:0007669"/>
    <property type="project" value="TreeGrafter"/>
</dbReference>
<evidence type="ECO:0000259" key="2">
    <source>
        <dbReference type="PROSITE" id="PS50975"/>
    </source>
</evidence>
<name>A0A511V648_9BACL</name>
<dbReference type="PANTHER" id="PTHR21621">
    <property type="entry name" value="RIBOSOMAL PROTEIN S6 MODIFICATION PROTEIN"/>
    <property type="match status" value="1"/>
</dbReference>
<sequence length="319" mass="35821">MSKIYIIHENSEWTVHLTKRLEERNLPYEEWFLDEGTVDLSTVPPDGIFYSRMSASAHTRDHRYAPELAQAVLLWLESHGRKVFNGSRALQLELSKAAQYAALSALGIRTPRTLAAVGKDQIIEAASSLEGRSFITKHNRAGKGLGVQLFHSLEALQTYVYGPAFEEPVDGITLVQEYIKSPENYITRCEFVGGKFLYAVRVDTSEGFELCPADACQIGDLFCPVGEEVYNKPKFQIIEGFTNPIIQKYEQFLSTNHIQVAGIEFIQNEDGDIFTYDVNTNTNYNTDAEARVGIYGMMEVAAFLGNRLEELNTSTVSYS</sequence>
<dbReference type="AlphaFoldDB" id="A0A511V648"/>
<dbReference type="GO" id="GO:0018169">
    <property type="term" value="F:ribosomal S6-glutamic acid ligase activity"/>
    <property type="evidence" value="ECO:0007669"/>
    <property type="project" value="TreeGrafter"/>
</dbReference>
<accession>A0A511V648</accession>
<evidence type="ECO:0000313" key="4">
    <source>
        <dbReference type="Proteomes" id="UP000321157"/>
    </source>
</evidence>
<dbReference type="PANTHER" id="PTHR21621:SF0">
    <property type="entry name" value="BETA-CITRYLGLUTAMATE SYNTHASE B-RELATED"/>
    <property type="match status" value="1"/>
</dbReference>
<keyword evidence="1" id="KW-0547">Nucleotide-binding</keyword>
<dbReference type="InterPro" id="IPR011761">
    <property type="entry name" value="ATP-grasp"/>
</dbReference>
<dbReference type="PROSITE" id="PS50975">
    <property type="entry name" value="ATP_GRASP"/>
    <property type="match status" value="1"/>
</dbReference>
<protein>
    <submittedName>
        <fullName evidence="3">Glutathione synthase</fullName>
    </submittedName>
</protein>
<dbReference type="OrthoDB" id="4789744at2"/>
<reference evidence="3 4" key="1">
    <citation type="submission" date="2019-07" db="EMBL/GenBank/DDBJ databases">
        <title>Whole genome shotgun sequence of Aneurinibacillus danicus NBRC 102444.</title>
        <authorList>
            <person name="Hosoyama A."/>
            <person name="Uohara A."/>
            <person name="Ohji S."/>
            <person name="Ichikawa N."/>
        </authorList>
    </citation>
    <scope>NUCLEOTIDE SEQUENCE [LARGE SCALE GENOMIC DNA]</scope>
    <source>
        <strain evidence="3 4">NBRC 102444</strain>
    </source>
</reference>
<dbReference type="SUPFAM" id="SSF56059">
    <property type="entry name" value="Glutathione synthetase ATP-binding domain-like"/>
    <property type="match status" value="1"/>
</dbReference>
<dbReference type="Proteomes" id="UP000321157">
    <property type="component" value="Unassembled WGS sequence"/>
</dbReference>
<keyword evidence="1" id="KW-0067">ATP-binding</keyword>
<dbReference type="GO" id="GO:0046872">
    <property type="term" value="F:metal ion binding"/>
    <property type="evidence" value="ECO:0007669"/>
    <property type="project" value="InterPro"/>
</dbReference>
<dbReference type="Gene3D" id="3.30.470.20">
    <property type="entry name" value="ATP-grasp fold, B domain"/>
    <property type="match status" value="1"/>
</dbReference>
<comment type="caution">
    <text evidence="3">The sequence shown here is derived from an EMBL/GenBank/DDBJ whole genome shotgun (WGS) entry which is preliminary data.</text>
</comment>
<keyword evidence="4" id="KW-1185">Reference proteome</keyword>
<feature type="domain" description="ATP-grasp" evidence="2">
    <location>
        <begin position="100"/>
        <end position="317"/>
    </location>
</feature>
<proteinExistence type="predicted"/>
<evidence type="ECO:0000256" key="1">
    <source>
        <dbReference type="PROSITE-ProRule" id="PRU00409"/>
    </source>
</evidence>
<evidence type="ECO:0000313" key="3">
    <source>
        <dbReference type="EMBL" id="GEN34414.1"/>
    </source>
</evidence>
<organism evidence="3 4">
    <name type="scientific">Aneurinibacillus danicus</name>
    <dbReference type="NCBI Taxonomy" id="267746"/>
    <lineage>
        <taxon>Bacteria</taxon>
        <taxon>Bacillati</taxon>
        <taxon>Bacillota</taxon>
        <taxon>Bacilli</taxon>
        <taxon>Bacillales</taxon>
        <taxon>Paenibacillaceae</taxon>
        <taxon>Aneurinibacillus group</taxon>
        <taxon>Aneurinibacillus</taxon>
    </lineage>
</organism>
<dbReference type="GO" id="GO:0009432">
    <property type="term" value="P:SOS response"/>
    <property type="evidence" value="ECO:0007669"/>
    <property type="project" value="TreeGrafter"/>
</dbReference>
<dbReference type="RefSeq" id="WP_146809685.1">
    <property type="nucleotide sequence ID" value="NZ_BJXX01000078.1"/>
</dbReference>
<dbReference type="EMBL" id="BJXX01000078">
    <property type="protein sequence ID" value="GEN34414.1"/>
    <property type="molecule type" value="Genomic_DNA"/>
</dbReference>
<gene>
    <name evidence="3" type="ORF">ADA01nite_18740</name>
</gene>
<dbReference type="GO" id="GO:0005524">
    <property type="term" value="F:ATP binding"/>
    <property type="evidence" value="ECO:0007669"/>
    <property type="project" value="UniProtKB-UniRule"/>
</dbReference>